<accession>A2XPK9</accession>
<name>A2XPK9_ORYSI</name>
<protein>
    <submittedName>
        <fullName evidence="3">Uncharacterized protein</fullName>
    </submittedName>
</protein>
<evidence type="ECO:0000256" key="1">
    <source>
        <dbReference type="SAM" id="MobiDB-lite"/>
    </source>
</evidence>
<dbReference type="Gramene" id="BGIOSGA015728-TA">
    <property type="protein sequence ID" value="BGIOSGA015728-PA"/>
    <property type="gene ID" value="BGIOSGA015728"/>
</dbReference>
<dbReference type="SUPFAM" id="SSF51126">
    <property type="entry name" value="Pectin lyase-like"/>
    <property type="match status" value="1"/>
</dbReference>
<keyword evidence="4" id="KW-1185">Reference proteome</keyword>
<evidence type="ECO:0000256" key="2">
    <source>
        <dbReference type="SAM" id="Phobius"/>
    </source>
</evidence>
<keyword evidence="2" id="KW-1133">Transmembrane helix</keyword>
<feature type="transmembrane region" description="Helical" evidence="2">
    <location>
        <begin position="20"/>
        <end position="43"/>
    </location>
</feature>
<dbReference type="EMBL" id="CM000129">
    <property type="protein sequence ID" value="EAY92769.1"/>
    <property type="molecule type" value="Genomic_DNA"/>
</dbReference>
<keyword evidence="2" id="KW-0812">Transmembrane</keyword>
<dbReference type="AlphaFoldDB" id="A2XPK9"/>
<dbReference type="Proteomes" id="UP000007015">
    <property type="component" value="Chromosome 4"/>
</dbReference>
<gene>
    <name evidence="3" type="ORF">OsI_14573</name>
</gene>
<sequence length="163" mass="16992">MSASTHLPALSLSLSPPFFLLFHSFPLSFLLVVVTSLVLLLLLPPPLAVAARVFSVTDYGAAGDSVRYDTGDHPGSRRRVRSSGRRETEGGRWRGGWGKEAQGGGNWKVEDGAGGGGRRHGEVGVGRWRGEAEGGAAAASPRSGPFARRGDKAAVTDKVGGGK</sequence>
<dbReference type="InterPro" id="IPR011050">
    <property type="entry name" value="Pectin_lyase_fold/virulence"/>
</dbReference>
<feature type="region of interest" description="Disordered" evidence="1">
    <location>
        <begin position="65"/>
        <end position="163"/>
    </location>
</feature>
<feature type="compositionally biased region" description="Basic and acidic residues" evidence="1">
    <location>
        <begin position="66"/>
        <end position="75"/>
    </location>
</feature>
<evidence type="ECO:0000313" key="3">
    <source>
        <dbReference type="EMBL" id="EAY92769.1"/>
    </source>
</evidence>
<dbReference type="HOGENOM" id="CLU_1629781_0_0_1"/>
<organism evidence="3 4">
    <name type="scientific">Oryza sativa subsp. indica</name>
    <name type="common">Rice</name>
    <dbReference type="NCBI Taxonomy" id="39946"/>
    <lineage>
        <taxon>Eukaryota</taxon>
        <taxon>Viridiplantae</taxon>
        <taxon>Streptophyta</taxon>
        <taxon>Embryophyta</taxon>
        <taxon>Tracheophyta</taxon>
        <taxon>Spermatophyta</taxon>
        <taxon>Magnoliopsida</taxon>
        <taxon>Liliopsida</taxon>
        <taxon>Poales</taxon>
        <taxon>Poaceae</taxon>
        <taxon>BOP clade</taxon>
        <taxon>Oryzoideae</taxon>
        <taxon>Oryzeae</taxon>
        <taxon>Oryzinae</taxon>
        <taxon>Oryza</taxon>
        <taxon>Oryza sativa</taxon>
    </lineage>
</organism>
<feature type="compositionally biased region" description="Gly residues" evidence="1">
    <location>
        <begin position="93"/>
        <end position="116"/>
    </location>
</feature>
<feature type="compositionally biased region" description="Low complexity" evidence="1">
    <location>
        <begin position="134"/>
        <end position="147"/>
    </location>
</feature>
<proteinExistence type="predicted"/>
<keyword evidence="2" id="KW-0472">Membrane</keyword>
<reference evidence="3 4" key="1">
    <citation type="journal article" date="2005" name="PLoS Biol.">
        <title>The genomes of Oryza sativa: a history of duplications.</title>
        <authorList>
            <person name="Yu J."/>
            <person name="Wang J."/>
            <person name="Lin W."/>
            <person name="Li S."/>
            <person name="Li H."/>
            <person name="Zhou J."/>
            <person name="Ni P."/>
            <person name="Dong W."/>
            <person name="Hu S."/>
            <person name="Zeng C."/>
            <person name="Zhang J."/>
            <person name="Zhang Y."/>
            <person name="Li R."/>
            <person name="Xu Z."/>
            <person name="Li S."/>
            <person name="Li X."/>
            <person name="Zheng H."/>
            <person name="Cong L."/>
            <person name="Lin L."/>
            <person name="Yin J."/>
            <person name="Geng J."/>
            <person name="Li G."/>
            <person name="Shi J."/>
            <person name="Liu J."/>
            <person name="Lv H."/>
            <person name="Li J."/>
            <person name="Wang J."/>
            <person name="Deng Y."/>
            <person name="Ran L."/>
            <person name="Shi X."/>
            <person name="Wang X."/>
            <person name="Wu Q."/>
            <person name="Li C."/>
            <person name="Ren X."/>
            <person name="Wang J."/>
            <person name="Wang X."/>
            <person name="Li D."/>
            <person name="Liu D."/>
            <person name="Zhang X."/>
            <person name="Ji Z."/>
            <person name="Zhao W."/>
            <person name="Sun Y."/>
            <person name="Zhang Z."/>
            <person name="Bao J."/>
            <person name="Han Y."/>
            <person name="Dong L."/>
            <person name="Ji J."/>
            <person name="Chen P."/>
            <person name="Wu S."/>
            <person name="Liu J."/>
            <person name="Xiao Y."/>
            <person name="Bu D."/>
            <person name="Tan J."/>
            <person name="Yang L."/>
            <person name="Ye C."/>
            <person name="Zhang J."/>
            <person name="Xu J."/>
            <person name="Zhou Y."/>
            <person name="Yu Y."/>
            <person name="Zhang B."/>
            <person name="Zhuang S."/>
            <person name="Wei H."/>
            <person name="Liu B."/>
            <person name="Lei M."/>
            <person name="Yu H."/>
            <person name="Li Y."/>
            <person name="Xu H."/>
            <person name="Wei S."/>
            <person name="He X."/>
            <person name="Fang L."/>
            <person name="Zhang Z."/>
            <person name="Zhang Y."/>
            <person name="Huang X."/>
            <person name="Su Z."/>
            <person name="Tong W."/>
            <person name="Li J."/>
            <person name="Tong Z."/>
            <person name="Li S."/>
            <person name="Ye J."/>
            <person name="Wang L."/>
            <person name="Fang L."/>
            <person name="Lei T."/>
            <person name="Chen C."/>
            <person name="Chen H."/>
            <person name="Xu Z."/>
            <person name="Li H."/>
            <person name="Huang H."/>
            <person name="Zhang F."/>
            <person name="Xu H."/>
            <person name="Li N."/>
            <person name="Zhao C."/>
            <person name="Li S."/>
            <person name="Dong L."/>
            <person name="Huang Y."/>
            <person name="Li L."/>
            <person name="Xi Y."/>
            <person name="Qi Q."/>
            <person name="Li W."/>
            <person name="Zhang B."/>
            <person name="Hu W."/>
            <person name="Zhang Y."/>
            <person name="Tian X."/>
            <person name="Jiao Y."/>
            <person name="Liang X."/>
            <person name="Jin J."/>
            <person name="Gao L."/>
            <person name="Zheng W."/>
            <person name="Hao B."/>
            <person name="Liu S."/>
            <person name="Wang W."/>
            <person name="Yuan L."/>
            <person name="Cao M."/>
            <person name="McDermott J."/>
            <person name="Samudrala R."/>
            <person name="Wang J."/>
            <person name="Wong G.K."/>
            <person name="Yang H."/>
        </authorList>
    </citation>
    <scope>NUCLEOTIDE SEQUENCE [LARGE SCALE GENOMIC DNA]</scope>
    <source>
        <strain evidence="4">cv. 93-11</strain>
    </source>
</reference>
<evidence type="ECO:0000313" key="4">
    <source>
        <dbReference type="Proteomes" id="UP000007015"/>
    </source>
</evidence>